<evidence type="ECO:0000259" key="9">
    <source>
        <dbReference type="PROSITE" id="PS51194"/>
    </source>
</evidence>
<evidence type="ECO:0000313" key="10">
    <source>
        <dbReference type="EMBL" id="SPQ23563.1"/>
    </source>
</evidence>
<evidence type="ECO:0000256" key="6">
    <source>
        <dbReference type="RuleBase" id="RU000492"/>
    </source>
</evidence>
<feature type="domain" description="Helicase C-terminal" evidence="9">
    <location>
        <begin position="337"/>
        <end position="522"/>
    </location>
</feature>
<dbReference type="GO" id="GO:0003724">
    <property type="term" value="F:RNA helicase activity"/>
    <property type="evidence" value="ECO:0007669"/>
    <property type="project" value="UniProtKB-EC"/>
</dbReference>
<gene>
    <name evidence="10" type="ORF">TT172_LOCUS5982</name>
</gene>
<dbReference type="InterPro" id="IPR027417">
    <property type="entry name" value="P-loop_NTPase"/>
</dbReference>
<dbReference type="Proteomes" id="UP000289323">
    <property type="component" value="Unassembled WGS sequence"/>
</dbReference>
<dbReference type="Pfam" id="PF00270">
    <property type="entry name" value="DEAD"/>
    <property type="match status" value="1"/>
</dbReference>
<dbReference type="InterPro" id="IPR011545">
    <property type="entry name" value="DEAD/DEAH_box_helicase_dom"/>
</dbReference>
<dbReference type="PROSITE" id="PS00039">
    <property type="entry name" value="DEAD_ATP_HELICASE"/>
    <property type="match status" value="1"/>
</dbReference>
<dbReference type="EC" id="3.6.4.13" evidence="7"/>
<dbReference type="SMART" id="SM00490">
    <property type="entry name" value="HELICc"/>
    <property type="match status" value="1"/>
</dbReference>
<protein>
    <recommendedName>
        <fullName evidence="7">ATP-dependent RNA helicase</fullName>
        <ecNumber evidence="7">3.6.4.13</ecNumber>
    </recommendedName>
</protein>
<dbReference type="SUPFAM" id="SSF52540">
    <property type="entry name" value="P-loop containing nucleoside triphosphate hydrolases"/>
    <property type="match status" value="2"/>
</dbReference>
<sequence length="625" mass="69624">MKAGLLRHAAACRVALAVRPVQPASRASSAALALARFSRSAVALSRPAGSLLRFYSSEAAASQPASDGAPKLISRFEELLQLGVTEQLVRAITEGMRYETMTDVQSLTINSALAGKDVVAQAKTGTGKTLAFLVPIIQKIIAQQPRLAQPPRGHRWARDPPRCDDIRAIVLSPTRELAEQIAEEARRLCKNTGVTVQTAVGGTQKKSMLLRARREGCHLLVATPGRLRDLLDDPTSGIDAPRLAALVLDEADRMLDVGFQDELDAIFHILPTIEQCPRQTLLYSATLPKHVVSLARKFINPTNFEFVQTVKADEVPTHEKVPQFIVPCRGFENLGPTLLEIIRHHTEKADPSTPFKAIVFLPTTASVTYYSHLFRHLRGDEPWMPKIFEMHSRLSQSTRTHNADAFRKATSAILISSDVSARGMDFPNVTHVIQVHVPTTRDTYIHRIGRTGRAGKEGQAYLLVSDIEVPSARYLLPGLPIQRCTDFESGLVDVRRAHRLPDTFEKIREAAKKVPHEVLKETYTSLLLGNMSSVEKQEMVDELNNMAKYTWGMEAPPAVSPKLKRHLGRVRGLRIADEPRFRHSRGRGFRGGFDRDYNDRFENLERMAAEERDGHKPSRVPRASF</sequence>
<dbReference type="PROSITE" id="PS51192">
    <property type="entry name" value="HELICASE_ATP_BIND_1"/>
    <property type="match status" value="1"/>
</dbReference>
<dbReference type="GO" id="GO:0003723">
    <property type="term" value="F:RNA binding"/>
    <property type="evidence" value="ECO:0007669"/>
    <property type="project" value="UniProtKB-UniRule"/>
</dbReference>
<dbReference type="InterPro" id="IPR000629">
    <property type="entry name" value="RNA-helicase_DEAD-box_CS"/>
</dbReference>
<keyword evidence="3 6" id="KW-0347">Helicase</keyword>
<comment type="catalytic activity">
    <reaction evidence="7">
        <text>ATP + H2O = ADP + phosphate + H(+)</text>
        <dbReference type="Rhea" id="RHEA:13065"/>
        <dbReference type="ChEBI" id="CHEBI:15377"/>
        <dbReference type="ChEBI" id="CHEBI:15378"/>
        <dbReference type="ChEBI" id="CHEBI:30616"/>
        <dbReference type="ChEBI" id="CHEBI:43474"/>
        <dbReference type="ChEBI" id="CHEBI:456216"/>
        <dbReference type="EC" id="3.6.4.13"/>
    </reaction>
</comment>
<comment type="similarity">
    <text evidence="6">Belongs to the DEAD box helicase family.</text>
</comment>
<keyword evidence="4 6" id="KW-0067">ATP-binding</keyword>
<evidence type="ECO:0000256" key="5">
    <source>
        <dbReference type="ARBA" id="ARBA00022884"/>
    </source>
</evidence>
<evidence type="ECO:0000259" key="8">
    <source>
        <dbReference type="PROSITE" id="PS51192"/>
    </source>
</evidence>
<dbReference type="PROSITE" id="PS51194">
    <property type="entry name" value="HELICASE_CTER"/>
    <property type="match status" value="1"/>
</dbReference>
<comment type="domain">
    <text evidence="7">The Q motif is unique to and characteristic of the DEAD box family of RNA helicases and controls ATP binding and hydrolysis.</text>
</comment>
<name>A0A3S5CXA2_9PEZI</name>
<keyword evidence="2 6" id="KW-0378">Hydrolase</keyword>
<accession>A0A3S5CXA2</accession>
<evidence type="ECO:0000256" key="1">
    <source>
        <dbReference type="ARBA" id="ARBA00022741"/>
    </source>
</evidence>
<proteinExistence type="inferred from homology"/>
<organism evidence="10 11">
    <name type="scientific">Thermothielavioides terrestris</name>
    <dbReference type="NCBI Taxonomy" id="2587410"/>
    <lineage>
        <taxon>Eukaryota</taxon>
        <taxon>Fungi</taxon>
        <taxon>Dikarya</taxon>
        <taxon>Ascomycota</taxon>
        <taxon>Pezizomycotina</taxon>
        <taxon>Sordariomycetes</taxon>
        <taxon>Sordariomycetidae</taxon>
        <taxon>Sordariales</taxon>
        <taxon>Chaetomiaceae</taxon>
        <taxon>Thermothielavioides</taxon>
    </lineage>
</organism>
<dbReference type="GO" id="GO:0005524">
    <property type="term" value="F:ATP binding"/>
    <property type="evidence" value="ECO:0007669"/>
    <property type="project" value="UniProtKB-UniRule"/>
</dbReference>
<evidence type="ECO:0000256" key="3">
    <source>
        <dbReference type="ARBA" id="ARBA00022806"/>
    </source>
</evidence>
<dbReference type="Gene3D" id="3.40.50.300">
    <property type="entry name" value="P-loop containing nucleotide triphosphate hydrolases"/>
    <property type="match status" value="2"/>
</dbReference>
<evidence type="ECO:0000256" key="2">
    <source>
        <dbReference type="ARBA" id="ARBA00022801"/>
    </source>
</evidence>
<dbReference type="AlphaFoldDB" id="A0A3S5CXA2"/>
<keyword evidence="1 6" id="KW-0547">Nucleotide-binding</keyword>
<evidence type="ECO:0000256" key="7">
    <source>
        <dbReference type="RuleBase" id="RU365068"/>
    </source>
</evidence>
<comment type="function">
    <text evidence="7">RNA helicase.</text>
</comment>
<dbReference type="InterPro" id="IPR001650">
    <property type="entry name" value="Helicase_C-like"/>
</dbReference>
<dbReference type="SMART" id="SM00487">
    <property type="entry name" value="DEXDc"/>
    <property type="match status" value="1"/>
</dbReference>
<keyword evidence="5 7" id="KW-0694">RNA-binding</keyword>
<dbReference type="CDD" id="cd18787">
    <property type="entry name" value="SF2_C_DEAD"/>
    <property type="match status" value="1"/>
</dbReference>
<dbReference type="GO" id="GO:0016787">
    <property type="term" value="F:hydrolase activity"/>
    <property type="evidence" value="ECO:0007669"/>
    <property type="project" value="UniProtKB-KW"/>
</dbReference>
<dbReference type="InterPro" id="IPR014001">
    <property type="entry name" value="Helicase_ATP-bd"/>
</dbReference>
<evidence type="ECO:0000313" key="11">
    <source>
        <dbReference type="Proteomes" id="UP000289323"/>
    </source>
</evidence>
<dbReference type="PANTHER" id="PTHR24031">
    <property type="entry name" value="RNA HELICASE"/>
    <property type="match status" value="1"/>
</dbReference>
<reference evidence="10 11" key="1">
    <citation type="submission" date="2018-04" db="EMBL/GenBank/DDBJ databases">
        <authorList>
            <person name="Huttner S."/>
            <person name="Dainat J."/>
        </authorList>
    </citation>
    <scope>NUCLEOTIDE SEQUENCE [LARGE SCALE GENOMIC DNA]</scope>
</reference>
<evidence type="ECO:0000256" key="4">
    <source>
        <dbReference type="ARBA" id="ARBA00022840"/>
    </source>
</evidence>
<dbReference type="EMBL" id="OUUZ01000011">
    <property type="protein sequence ID" value="SPQ23563.1"/>
    <property type="molecule type" value="Genomic_DNA"/>
</dbReference>
<dbReference type="Pfam" id="PF00271">
    <property type="entry name" value="Helicase_C"/>
    <property type="match status" value="1"/>
</dbReference>
<feature type="domain" description="Helicase ATP-binding" evidence="8">
    <location>
        <begin position="109"/>
        <end position="305"/>
    </location>
</feature>